<comment type="catalytic activity">
    <reaction evidence="7 8">
        <text>D-glyceraldehyde 3-phosphate = dihydroxyacetone phosphate</text>
        <dbReference type="Rhea" id="RHEA:18585"/>
        <dbReference type="ChEBI" id="CHEBI:57642"/>
        <dbReference type="ChEBI" id="CHEBI:59776"/>
        <dbReference type="EC" id="5.3.1.1"/>
    </reaction>
</comment>
<keyword evidence="5 7" id="KW-0324">Glycolysis</keyword>
<feature type="binding site" evidence="7">
    <location>
        <begin position="9"/>
        <end position="11"/>
    </location>
    <ligand>
        <name>substrate</name>
    </ligand>
</feature>
<keyword evidence="4 7" id="KW-0963">Cytoplasm</keyword>
<dbReference type="STRING" id="474950.SAMN05421771_3512"/>
<dbReference type="GO" id="GO:0046166">
    <property type="term" value="P:glyceraldehyde-3-phosphate biosynthetic process"/>
    <property type="evidence" value="ECO:0007669"/>
    <property type="project" value="TreeGrafter"/>
</dbReference>
<dbReference type="SUPFAM" id="SSF51351">
    <property type="entry name" value="Triosephosphate isomerase (TIM)"/>
    <property type="match status" value="1"/>
</dbReference>
<evidence type="ECO:0000256" key="4">
    <source>
        <dbReference type="ARBA" id="ARBA00022490"/>
    </source>
</evidence>
<dbReference type="GO" id="GO:0004807">
    <property type="term" value="F:triose-phosphate isomerase activity"/>
    <property type="evidence" value="ECO:0007669"/>
    <property type="project" value="UniProtKB-UniRule"/>
</dbReference>
<dbReference type="HAMAP" id="MF_00147_B">
    <property type="entry name" value="TIM_B"/>
    <property type="match status" value="1"/>
</dbReference>
<sequence>MRKPLIAANWKMYKTPNESLAFLKEFLPLVENHERDNIAIFPTMSSLAYCIDACKGSRVDVGAQTMHWLNEGPYTGQTSPTMLASIGCDHILLGHSERRIYANETDDMVNWKLKAALAHGLVPIVCVGESLEKRQSGLTEAVLRWQIACALNSIRAEVPSTITIAYEPVWAIGTGSTATPRQIAEAHRIIRREVAFRLGQHCADETRIIYGGSVKPDNISQIMAEPEIDGCLVGGASLDPKSFSDIIHYQDL</sequence>
<evidence type="ECO:0000313" key="10">
    <source>
        <dbReference type="Proteomes" id="UP000199024"/>
    </source>
</evidence>
<dbReference type="InterPro" id="IPR022896">
    <property type="entry name" value="TrioseP_Isoase_bac/euk"/>
</dbReference>
<dbReference type="RefSeq" id="WP_089841110.1">
    <property type="nucleotide sequence ID" value="NZ_FOZL01000001.1"/>
</dbReference>
<evidence type="ECO:0000256" key="2">
    <source>
        <dbReference type="ARBA" id="ARBA00007422"/>
    </source>
</evidence>
<dbReference type="CDD" id="cd00311">
    <property type="entry name" value="TIM"/>
    <property type="match status" value="1"/>
</dbReference>
<dbReference type="OrthoDB" id="9809429at2"/>
<proteinExistence type="inferred from homology"/>
<feature type="active site" description="Proton acceptor" evidence="7">
    <location>
        <position position="167"/>
    </location>
</feature>
<dbReference type="GO" id="GO:0005829">
    <property type="term" value="C:cytosol"/>
    <property type="evidence" value="ECO:0007669"/>
    <property type="project" value="TreeGrafter"/>
</dbReference>
<comment type="pathway">
    <text evidence="1 7 8">Carbohydrate degradation; glycolysis; D-glyceraldehyde 3-phosphate from glycerone phosphate: step 1/1.</text>
</comment>
<evidence type="ECO:0000256" key="1">
    <source>
        <dbReference type="ARBA" id="ARBA00004680"/>
    </source>
</evidence>
<dbReference type="GO" id="GO:0006096">
    <property type="term" value="P:glycolytic process"/>
    <property type="evidence" value="ECO:0007669"/>
    <property type="project" value="UniProtKB-UniRule"/>
</dbReference>
<evidence type="ECO:0000256" key="6">
    <source>
        <dbReference type="ARBA" id="ARBA00023235"/>
    </source>
</evidence>
<dbReference type="PANTHER" id="PTHR21139:SF42">
    <property type="entry name" value="TRIOSEPHOSPHATE ISOMERASE"/>
    <property type="match status" value="1"/>
</dbReference>
<evidence type="ECO:0000313" key="9">
    <source>
        <dbReference type="EMBL" id="SFS18609.1"/>
    </source>
</evidence>
<dbReference type="Proteomes" id="UP000199024">
    <property type="component" value="Unassembled WGS sequence"/>
</dbReference>
<feature type="active site" description="Electrophile" evidence="7">
    <location>
        <position position="95"/>
    </location>
</feature>
<dbReference type="PANTHER" id="PTHR21139">
    <property type="entry name" value="TRIOSEPHOSPHATE ISOMERASE"/>
    <property type="match status" value="1"/>
</dbReference>
<dbReference type="UniPathway" id="UPA00138"/>
<feature type="binding site" evidence="7">
    <location>
        <position position="213"/>
    </location>
    <ligand>
        <name>substrate</name>
    </ligand>
</feature>
<dbReference type="AlphaFoldDB" id="A0A1I6MSE7"/>
<feature type="binding site" evidence="7">
    <location>
        <begin position="234"/>
        <end position="235"/>
    </location>
    <ligand>
        <name>substrate</name>
    </ligand>
</feature>
<dbReference type="InterPro" id="IPR035990">
    <property type="entry name" value="TIM_sf"/>
</dbReference>
<dbReference type="NCBIfam" id="TIGR00419">
    <property type="entry name" value="tim"/>
    <property type="match status" value="1"/>
</dbReference>
<dbReference type="GO" id="GO:0019563">
    <property type="term" value="P:glycerol catabolic process"/>
    <property type="evidence" value="ECO:0007669"/>
    <property type="project" value="TreeGrafter"/>
</dbReference>
<protein>
    <recommendedName>
        <fullName evidence="7 8">Triosephosphate isomerase</fullName>
        <shortName evidence="7">TIM</shortName>
        <shortName evidence="7">TPI</shortName>
        <ecNumber evidence="7 8">5.3.1.1</ecNumber>
    </recommendedName>
    <alternativeName>
        <fullName evidence="7">Triose-phosphate isomerase</fullName>
    </alternativeName>
</protein>
<dbReference type="InterPro" id="IPR020861">
    <property type="entry name" value="Triosephosphate_isomerase_AS"/>
</dbReference>
<keyword evidence="10" id="KW-1185">Reference proteome</keyword>
<evidence type="ECO:0000256" key="3">
    <source>
        <dbReference type="ARBA" id="ARBA00022432"/>
    </source>
</evidence>
<keyword evidence="6 7" id="KW-0413">Isomerase</keyword>
<evidence type="ECO:0000256" key="7">
    <source>
        <dbReference type="HAMAP-Rule" id="MF_00147"/>
    </source>
</evidence>
<feature type="binding site" evidence="7">
    <location>
        <position position="173"/>
    </location>
    <ligand>
        <name>substrate</name>
    </ligand>
</feature>
<dbReference type="PROSITE" id="PS51440">
    <property type="entry name" value="TIM_2"/>
    <property type="match status" value="1"/>
</dbReference>
<comment type="subcellular location">
    <subcellularLocation>
        <location evidence="7 8">Cytoplasm</location>
    </subcellularLocation>
</comment>
<dbReference type="InterPro" id="IPR000652">
    <property type="entry name" value="Triosephosphate_isomerase"/>
</dbReference>
<dbReference type="Pfam" id="PF00121">
    <property type="entry name" value="TIM"/>
    <property type="match status" value="1"/>
</dbReference>
<gene>
    <name evidence="7" type="primary">tpiA</name>
    <name evidence="9" type="ORF">SAMN05421771_3512</name>
</gene>
<accession>A0A1I6MSE7</accession>
<comment type="pathway">
    <text evidence="7 8">Carbohydrate biosynthesis; gluconeogenesis.</text>
</comment>
<dbReference type="PROSITE" id="PS00171">
    <property type="entry name" value="TIM_1"/>
    <property type="match status" value="1"/>
</dbReference>
<dbReference type="UniPathway" id="UPA00109">
    <property type="reaction ID" value="UER00189"/>
</dbReference>
<dbReference type="Gene3D" id="3.20.20.70">
    <property type="entry name" value="Aldolase class I"/>
    <property type="match status" value="1"/>
</dbReference>
<dbReference type="GO" id="GO:0006094">
    <property type="term" value="P:gluconeogenesis"/>
    <property type="evidence" value="ECO:0007669"/>
    <property type="project" value="UniProtKB-UniRule"/>
</dbReference>
<evidence type="ECO:0000256" key="8">
    <source>
        <dbReference type="RuleBase" id="RU363013"/>
    </source>
</evidence>
<organism evidence="9 10">
    <name type="scientific">Granulicella pectinivorans</name>
    <dbReference type="NCBI Taxonomy" id="474950"/>
    <lineage>
        <taxon>Bacteria</taxon>
        <taxon>Pseudomonadati</taxon>
        <taxon>Acidobacteriota</taxon>
        <taxon>Terriglobia</taxon>
        <taxon>Terriglobales</taxon>
        <taxon>Acidobacteriaceae</taxon>
        <taxon>Granulicella</taxon>
    </lineage>
</organism>
<name>A0A1I6MSE7_9BACT</name>
<comment type="function">
    <text evidence="7">Involved in the gluconeogenesis. Catalyzes stereospecifically the conversion of dihydroxyacetone phosphate (DHAP) to D-glyceraldehyde-3-phosphate (G3P).</text>
</comment>
<dbReference type="EC" id="5.3.1.1" evidence="7 8"/>
<dbReference type="FunFam" id="3.20.20.70:FF:000016">
    <property type="entry name" value="Triosephosphate isomerase"/>
    <property type="match status" value="1"/>
</dbReference>
<evidence type="ECO:0000256" key="5">
    <source>
        <dbReference type="ARBA" id="ARBA00023152"/>
    </source>
</evidence>
<comment type="subunit">
    <text evidence="7 8">Homodimer.</text>
</comment>
<keyword evidence="3 7" id="KW-0312">Gluconeogenesis</keyword>
<dbReference type="InterPro" id="IPR013785">
    <property type="entry name" value="Aldolase_TIM"/>
</dbReference>
<reference evidence="9 10" key="1">
    <citation type="submission" date="2016-10" db="EMBL/GenBank/DDBJ databases">
        <authorList>
            <person name="de Groot N.N."/>
        </authorList>
    </citation>
    <scope>NUCLEOTIDE SEQUENCE [LARGE SCALE GENOMIC DNA]</scope>
    <source>
        <strain evidence="9 10">DSM 21001</strain>
    </source>
</reference>
<dbReference type="EMBL" id="FOZL01000001">
    <property type="protein sequence ID" value="SFS18609.1"/>
    <property type="molecule type" value="Genomic_DNA"/>
</dbReference>
<comment type="similarity">
    <text evidence="2 7 8">Belongs to the triosephosphate isomerase family.</text>
</comment>